<protein>
    <submittedName>
        <fullName evidence="2">Uncharacterized protein</fullName>
    </submittedName>
</protein>
<dbReference type="EMBL" id="BLXT01001860">
    <property type="protein sequence ID" value="GFN88628.1"/>
    <property type="molecule type" value="Genomic_DNA"/>
</dbReference>
<dbReference type="AlphaFoldDB" id="A0AAV3Z3P3"/>
<evidence type="ECO:0000313" key="2">
    <source>
        <dbReference type="EMBL" id="GFN88628.1"/>
    </source>
</evidence>
<feature type="region of interest" description="Disordered" evidence="1">
    <location>
        <begin position="169"/>
        <end position="199"/>
    </location>
</feature>
<reference evidence="2 3" key="1">
    <citation type="journal article" date="2021" name="Elife">
        <title>Chloroplast acquisition without the gene transfer in kleptoplastic sea slugs, Plakobranchus ocellatus.</title>
        <authorList>
            <person name="Maeda T."/>
            <person name="Takahashi S."/>
            <person name="Yoshida T."/>
            <person name="Shimamura S."/>
            <person name="Takaki Y."/>
            <person name="Nagai Y."/>
            <person name="Toyoda A."/>
            <person name="Suzuki Y."/>
            <person name="Arimoto A."/>
            <person name="Ishii H."/>
            <person name="Satoh N."/>
            <person name="Nishiyama T."/>
            <person name="Hasebe M."/>
            <person name="Maruyama T."/>
            <person name="Minagawa J."/>
            <person name="Obokata J."/>
            <person name="Shigenobu S."/>
        </authorList>
    </citation>
    <scope>NUCLEOTIDE SEQUENCE [LARGE SCALE GENOMIC DNA]</scope>
</reference>
<dbReference type="Proteomes" id="UP000735302">
    <property type="component" value="Unassembled WGS sequence"/>
</dbReference>
<keyword evidence="3" id="KW-1185">Reference proteome</keyword>
<evidence type="ECO:0000313" key="3">
    <source>
        <dbReference type="Proteomes" id="UP000735302"/>
    </source>
</evidence>
<proteinExistence type="predicted"/>
<sequence length="199" mass="21709">MSYFWPTAAPESGSSLTAMSYFWPTAARESGSSLTAISYFWPTVALEPGLSLTVMSYFWPTVARASDVRPGCKTQRIAPKLRQVAHLMCARIKEREYFKTCIVGHVNCCLQCAPALTVRYRPTTSHDNVISGFQAIFGYRSYQNVQVPIPSNRGVGGAGDSATHLKSFRFSSSKATGSTPATDHRGSKEVESPKSPTPS</sequence>
<organism evidence="2 3">
    <name type="scientific">Plakobranchus ocellatus</name>
    <dbReference type="NCBI Taxonomy" id="259542"/>
    <lineage>
        <taxon>Eukaryota</taxon>
        <taxon>Metazoa</taxon>
        <taxon>Spiralia</taxon>
        <taxon>Lophotrochozoa</taxon>
        <taxon>Mollusca</taxon>
        <taxon>Gastropoda</taxon>
        <taxon>Heterobranchia</taxon>
        <taxon>Euthyneura</taxon>
        <taxon>Panpulmonata</taxon>
        <taxon>Sacoglossa</taxon>
        <taxon>Placobranchoidea</taxon>
        <taxon>Plakobranchidae</taxon>
        <taxon>Plakobranchus</taxon>
    </lineage>
</organism>
<feature type="compositionally biased region" description="Polar residues" evidence="1">
    <location>
        <begin position="169"/>
        <end position="181"/>
    </location>
</feature>
<name>A0AAV3Z3P3_9GAST</name>
<evidence type="ECO:0000256" key="1">
    <source>
        <dbReference type="SAM" id="MobiDB-lite"/>
    </source>
</evidence>
<feature type="compositionally biased region" description="Basic and acidic residues" evidence="1">
    <location>
        <begin position="182"/>
        <end position="192"/>
    </location>
</feature>
<gene>
    <name evidence="2" type="ORF">PoB_001513400</name>
</gene>
<comment type="caution">
    <text evidence="2">The sequence shown here is derived from an EMBL/GenBank/DDBJ whole genome shotgun (WGS) entry which is preliminary data.</text>
</comment>
<accession>A0AAV3Z3P3</accession>